<feature type="domain" description="Ig-like" evidence="5">
    <location>
        <begin position="628"/>
        <end position="719"/>
    </location>
</feature>
<dbReference type="Pfam" id="PF13927">
    <property type="entry name" value="Ig_3"/>
    <property type="match status" value="6"/>
</dbReference>
<organism evidence="7 8">
    <name type="scientific">Oedothorax gibbosus</name>
    <dbReference type="NCBI Taxonomy" id="931172"/>
    <lineage>
        <taxon>Eukaryota</taxon>
        <taxon>Metazoa</taxon>
        <taxon>Ecdysozoa</taxon>
        <taxon>Arthropoda</taxon>
        <taxon>Chelicerata</taxon>
        <taxon>Arachnida</taxon>
        <taxon>Araneae</taxon>
        <taxon>Araneomorphae</taxon>
        <taxon>Entelegynae</taxon>
        <taxon>Araneoidea</taxon>
        <taxon>Linyphiidae</taxon>
        <taxon>Erigoninae</taxon>
        <taxon>Oedothorax</taxon>
    </lineage>
</organism>
<feature type="domain" description="Ig-like" evidence="5">
    <location>
        <begin position="818"/>
        <end position="905"/>
    </location>
</feature>
<dbReference type="SMART" id="SM00409">
    <property type="entry name" value="IG"/>
    <property type="match status" value="13"/>
</dbReference>
<dbReference type="EMBL" id="JAFNEN010000717">
    <property type="protein sequence ID" value="KAG8178104.1"/>
    <property type="molecule type" value="Genomic_DNA"/>
</dbReference>
<keyword evidence="8" id="KW-1185">Reference proteome</keyword>
<gene>
    <name evidence="7" type="ORF">JTE90_017451</name>
</gene>
<name>A0AAV6U3D9_9ARAC</name>
<dbReference type="GO" id="GO:0007156">
    <property type="term" value="P:homophilic cell adhesion via plasma membrane adhesion molecules"/>
    <property type="evidence" value="ECO:0007669"/>
    <property type="project" value="TreeGrafter"/>
</dbReference>
<feature type="domain" description="Ig-like" evidence="5">
    <location>
        <begin position="1011"/>
        <end position="1103"/>
    </location>
</feature>
<feature type="domain" description="Ig-like" evidence="5">
    <location>
        <begin position="126"/>
        <end position="215"/>
    </location>
</feature>
<accession>A0AAV6U3D9</accession>
<dbReference type="SMART" id="SM00408">
    <property type="entry name" value="IGc2"/>
    <property type="match status" value="13"/>
</dbReference>
<feature type="domain" description="Ig-like" evidence="5">
    <location>
        <begin position="535"/>
        <end position="623"/>
    </location>
</feature>
<evidence type="ECO:0000256" key="4">
    <source>
        <dbReference type="SAM" id="Phobius"/>
    </source>
</evidence>
<feature type="region of interest" description="Disordered" evidence="3">
    <location>
        <begin position="1382"/>
        <end position="1402"/>
    </location>
</feature>
<sequence>MDCLYLLHNSFLTIVVVMWMITTSDYVECMEVPRIQPFQFPQNIQMGDKTTVLCTVMRDQATTSYEWYKDARPLKSSKNINIETSNMFSTLMINPIEDTSLGNYTCTAKNEYGHDSVSAFLYVKAPPFWIKEGVNTEVIEGQNINITCSAGGFPIPNISIKKEEDNSIVVLTTGTIRQSVASADLSFHPVLKIHDGTYVCEAENGVGKPIRNSIAILVYVMSVRVKQLRLWKKLVLWKLLLLLQIIGSHGKILPFNFPQKVHEGESTKVVCTVMDEDKSFTFKWLKNGLPINNDNKFEISALDEVSLLKIKLVSSLDSGNYTCVARTSKNILNYTAPLLVEAPVQWLKEPVDVEVVLGESAKFFCSVRGFPTPVTKWTKISGVEEYEILRSDRINLESGYLLIKNVKIDDKAYYVCSSNNGVGESLEKKVSLSVIAAYCNDAPEILPFQVSTKLKIGDTANLFCSVIRGQVPLTFKWYKNGISFSDKSREITSNEKFSNLVIDPVTASSGGNYTCVVSNSFGESSYSAVLLVRAPPFWITEPVDVESVEGRNVNLICKAGGTPQPKIHWKKLNSHNEEPTVDEFRISNGTLSLTPVLKYNEGVYICQVNNEVGEVLEKKANVVVHDTPKVFPFIFPQTVQVQEKVSVACMVKQGSPPLRFSWLKNRNELTDTNRIKIKTSEDMCVLTIEPVMSTDSGNYTCSVSNKLGRDTFSAKLIVNAPPRWLVEPFDIEVLEGNSASLLCQIESLPPPVYVWKKTEGVGELLLKNKKEGNLTFPHIRVENAGKYTCEAGNGIGDILQKTVNIVVQGGSRSKGIPPKIQPFSVSDQLTEGKPTKLGCVVSEGSSPRTFTWYKNGKEVKHDSEFEIHNTEDVSFLTVLKLSGYSSGNFTCKVRNSAGEDSYSVSLIVKALPRWITEPGDLEELLGNSVSIECFATGYPTPTIKWSKITDTEDKATILPSKNGTLRFNPLLSEDEGKYLCVAGNNVGVDLEKIVTLSVLESASDASKDGSPQVAPFIFPPRLSEGASIKVICNIVHGKKPVDLQWFKDGTALQEKKDHKQISKQEDFSILTMSNIRSDDAGNYTCKAKNVIGASRFTAKLVVEAPPVWQHNPHDTTGVYGSRLHLYCAAAGSPHPTITWYKGGDVILPDAPRAVAPGNGSLLIHILNEEDEGIYRCTAHNGVGETLEKEIKIVVNVPARFEEKFTVLTVKKGDSASLKCEAVGDQPLSIIWKKDGKEQRKINGGRYEIFETLTPKGLKSELVLREADRIDGQLYTCSTENPYGKDERSIKLLVMEVPATPLDLKVQEIWSRSASVTWSSPYTGNSPITKYVLQYWRDAVSGGRHRLEEKVVSSAQTSALIKDLHPGVNYGLAIVAENTVGRGEPSDTVSFSTGEEEPSGSPMDVNVDIKGAASLLVTWKPPPKNEWNGKLRGYYVGYKIMHDSVHPYSFKTVDYVPGGVQEHMLTSLRKDTEYSIIVRAFNSAGSGPPSQDVIVRTLGGDLPAPPIVFVVATTETSIKIQWRSPDTKNPLSGHAIHYRKKGEGWQRVAVTSPLESSYTVTGLHSGAFYQLYVTANSDYGEGDPSDIVTVKTYAEQSNVVLLAGSSGSSDHVPLLTDVSLLIPVAASLLAVTLVIIVVCIWVLKAKSRRNLERAIQEDKRYIYAAATQRYVDIDKTRSLPAYHDPSLLHYPTPYATVLMGDEGSEGDPNQEMRQFIPQNMKDRPLPKPGTLKKGQRDSHIYDSAE</sequence>
<dbReference type="GO" id="GO:0005886">
    <property type="term" value="C:plasma membrane"/>
    <property type="evidence" value="ECO:0007669"/>
    <property type="project" value="TreeGrafter"/>
</dbReference>
<feature type="domain" description="Ig-like" evidence="5">
    <location>
        <begin position="1197"/>
        <end position="1290"/>
    </location>
</feature>
<dbReference type="InterPro" id="IPR003961">
    <property type="entry name" value="FN3_dom"/>
</dbReference>
<feature type="domain" description="Fibronectin type-III" evidence="6">
    <location>
        <begin position="1400"/>
        <end position="1499"/>
    </location>
</feature>
<evidence type="ECO:0000313" key="8">
    <source>
        <dbReference type="Proteomes" id="UP000827092"/>
    </source>
</evidence>
<keyword evidence="4" id="KW-1133">Transmembrane helix</keyword>
<dbReference type="InterPro" id="IPR013098">
    <property type="entry name" value="Ig_I-set"/>
</dbReference>
<evidence type="ECO:0008006" key="9">
    <source>
        <dbReference type="Google" id="ProtNLM"/>
    </source>
</evidence>
<feature type="compositionally biased region" description="Basic and acidic residues" evidence="3">
    <location>
        <begin position="1733"/>
        <end position="1744"/>
    </location>
</feature>
<dbReference type="GO" id="GO:0070593">
    <property type="term" value="P:dendrite self-avoidance"/>
    <property type="evidence" value="ECO:0007669"/>
    <property type="project" value="TreeGrafter"/>
</dbReference>
<feature type="domain" description="Ig-like" evidence="5">
    <location>
        <begin position="722"/>
        <end position="804"/>
    </location>
</feature>
<dbReference type="InterPro" id="IPR013783">
    <property type="entry name" value="Ig-like_fold"/>
</dbReference>
<evidence type="ECO:0000259" key="5">
    <source>
        <dbReference type="PROSITE" id="PS50835"/>
    </source>
</evidence>
<feature type="domain" description="Ig-like" evidence="5">
    <location>
        <begin position="337"/>
        <end position="433"/>
    </location>
</feature>
<evidence type="ECO:0000256" key="1">
    <source>
        <dbReference type="ARBA" id="ARBA00022737"/>
    </source>
</evidence>
<feature type="domain" description="Ig-like" evidence="5">
    <location>
        <begin position="1105"/>
        <end position="1191"/>
    </location>
</feature>
<dbReference type="GO" id="GO:0007411">
    <property type="term" value="P:axon guidance"/>
    <property type="evidence" value="ECO:0007669"/>
    <property type="project" value="TreeGrafter"/>
</dbReference>
<feature type="domain" description="Ig-like" evidence="5">
    <location>
        <begin position="254"/>
        <end position="333"/>
    </location>
</feature>
<proteinExistence type="predicted"/>
<protein>
    <recommendedName>
        <fullName evidence="9">Down syndrome cell adhesion molecule-like protein Dscam2</fullName>
    </recommendedName>
</protein>
<evidence type="ECO:0000259" key="6">
    <source>
        <dbReference type="PROSITE" id="PS50853"/>
    </source>
</evidence>
<dbReference type="CDD" id="cd00063">
    <property type="entry name" value="FN3"/>
    <property type="match status" value="3"/>
</dbReference>
<feature type="region of interest" description="Disordered" evidence="3">
    <location>
        <begin position="1699"/>
        <end position="1744"/>
    </location>
</feature>
<dbReference type="FunFam" id="2.60.40.10:FF:000028">
    <property type="entry name" value="Neuronal cell adhesion molecule"/>
    <property type="match status" value="1"/>
</dbReference>
<dbReference type="PANTHER" id="PTHR10075:SF14">
    <property type="entry name" value="CELL ADHESION MOLECULE DSCAM2-RELATED"/>
    <property type="match status" value="1"/>
</dbReference>
<dbReference type="Pfam" id="PF00041">
    <property type="entry name" value="fn3"/>
    <property type="match status" value="3"/>
</dbReference>
<dbReference type="PANTHER" id="PTHR10075">
    <property type="entry name" value="BASIGIN RELATED"/>
    <property type="match status" value="1"/>
</dbReference>
<reference evidence="7 8" key="1">
    <citation type="journal article" date="2022" name="Nat. Ecol. Evol.">
        <title>A masculinizing supergene underlies an exaggerated male reproductive morph in a spider.</title>
        <authorList>
            <person name="Hendrickx F."/>
            <person name="De Corte Z."/>
            <person name="Sonet G."/>
            <person name="Van Belleghem S.M."/>
            <person name="Kostlbacher S."/>
            <person name="Vangestel C."/>
        </authorList>
    </citation>
    <scope>NUCLEOTIDE SEQUENCE [LARGE SCALE GENOMIC DNA]</scope>
    <source>
        <strain evidence="7">W744_W776</strain>
    </source>
</reference>
<evidence type="ECO:0000313" key="7">
    <source>
        <dbReference type="EMBL" id="KAG8178104.1"/>
    </source>
</evidence>
<dbReference type="Pfam" id="PF07679">
    <property type="entry name" value="I-set"/>
    <property type="match status" value="7"/>
</dbReference>
<feature type="domain" description="Ig-like" evidence="5">
    <location>
        <begin position="912"/>
        <end position="995"/>
    </location>
</feature>
<dbReference type="InterPro" id="IPR003598">
    <property type="entry name" value="Ig_sub2"/>
</dbReference>
<dbReference type="SUPFAM" id="SSF48726">
    <property type="entry name" value="Immunoglobulin"/>
    <property type="match status" value="13"/>
</dbReference>
<keyword evidence="2" id="KW-0393">Immunoglobulin domain</keyword>
<evidence type="ECO:0000256" key="2">
    <source>
        <dbReference type="ARBA" id="ARBA00023319"/>
    </source>
</evidence>
<dbReference type="FunFam" id="2.60.40.10:FF:000333">
    <property type="entry name" value="Down syndrome cell adhesion molecule"/>
    <property type="match status" value="6"/>
</dbReference>
<dbReference type="InterPro" id="IPR003599">
    <property type="entry name" value="Ig_sub"/>
</dbReference>
<feature type="transmembrane region" description="Helical" evidence="4">
    <location>
        <begin position="6"/>
        <end position="27"/>
    </location>
</feature>
<dbReference type="GO" id="GO:0030424">
    <property type="term" value="C:axon"/>
    <property type="evidence" value="ECO:0007669"/>
    <property type="project" value="TreeGrafter"/>
</dbReference>
<feature type="domain" description="Fibronectin type-III" evidence="6">
    <location>
        <begin position="1501"/>
        <end position="1594"/>
    </location>
</feature>
<comment type="caution">
    <text evidence="7">The sequence shown here is derived from an EMBL/GenBank/DDBJ whole genome shotgun (WGS) entry which is preliminary data.</text>
</comment>
<feature type="domain" description="Ig-like" evidence="5">
    <location>
        <begin position="33"/>
        <end position="118"/>
    </location>
</feature>
<dbReference type="FunFam" id="2.60.40.10:FF:000719">
    <property type="entry name" value="nephrin isoform X1"/>
    <property type="match status" value="1"/>
</dbReference>
<dbReference type="SMART" id="SM00060">
    <property type="entry name" value="FN3"/>
    <property type="match status" value="3"/>
</dbReference>
<dbReference type="GO" id="GO:0098632">
    <property type="term" value="F:cell-cell adhesion mediator activity"/>
    <property type="evidence" value="ECO:0007669"/>
    <property type="project" value="TreeGrafter"/>
</dbReference>
<feature type="domain" description="Ig-like" evidence="5">
    <location>
        <begin position="443"/>
        <end position="531"/>
    </location>
</feature>
<feature type="domain" description="Fibronectin type-III" evidence="6">
    <location>
        <begin position="1299"/>
        <end position="1395"/>
    </location>
</feature>
<dbReference type="SUPFAM" id="SSF49265">
    <property type="entry name" value="Fibronectin type III"/>
    <property type="match status" value="2"/>
</dbReference>
<dbReference type="InterPro" id="IPR036116">
    <property type="entry name" value="FN3_sf"/>
</dbReference>
<evidence type="ECO:0000256" key="3">
    <source>
        <dbReference type="SAM" id="MobiDB-lite"/>
    </source>
</evidence>
<feature type="transmembrane region" description="Helical" evidence="4">
    <location>
        <begin position="1619"/>
        <end position="1642"/>
    </location>
</feature>
<dbReference type="InterPro" id="IPR036179">
    <property type="entry name" value="Ig-like_dom_sf"/>
</dbReference>
<keyword evidence="1" id="KW-0677">Repeat</keyword>
<dbReference type="InterPro" id="IPR007110">
    <property type="entry name" value="Ig-like_dom"/>
</dbReference>
<keyword evidence="4" id="KW-0812">Transmembrane</keyword>
<dbReference type="Gene3D" id="2.60.40.10">
    <property type="entry name" value="Immunoglobulins"/>
    <property type="match status" value="16"/>
</dbReference>
<dbReference type="PROSITE" id="PS50853">
    <property type="entry name" value="FN3"/>
    <property type="match status" value="3"/>
</dbReference>
<dbReference type="PROSITE" id="PS50835">
    <property type="entry name" value="IG_LIKE"/>
    <property type="match status" value="13"/>
</dbReference>
<keyword evidence="4" id="KW-0472">Membrane</keyword>
<dbReference type="Proteomes" id="UP000827092">
    <property type="component" value="Unassembled WGS sequence"/>
</dbReference>